<evidence type="ECO:0000313" key="2">
    <source>
        <dbReference type="EMBL" id="ODJ88106.1"/>
    </source>
</evidence>
<dbReference type="EC" id="2.4.1.305" evidence="2"/>
<reference evidence="2 3" key="1">
    <citation type="submission" date="2016-06" db="EMBL/GenBank/DDBJ databases">
        <title>Genome sequence of endosymbiont of Candidatus Endolucinida thiodiazotropha.</title>
        <authorList>
            <person name="Poehlein A."/>
            <person name="Koenig S."/>
            <person name="Heiden S.E."/>
            <person name="Thuermer A."/>
            <person name="Voget S."/>
            <person name="Daniel R."/>
            <person name="Markert S."/>
            <person name="Gros O."/>
            <person name="Schweder T."/>
        </authorList>
    </citation>
    <scope>NUCLEOTIDE SEQUENCE [LARGE SCALE GENOMIC DNA]</scope>
    <source>
        <strain evidence="2 3">COS</strain>
    </source>
</reference>
<dbReference type="EMBL" id="MARB01000007">
    <property type="protein sequence ID" value="ODJ88106.1"/>
    <property type="molecule type" value="Genomic_DNA"/>
</dbReference>
<dbReference type="InterPro" id="IPR029044">
    <property type="entry name" value="Nucleotide-diphossugar_trans"/>
</dbReference>
<comment type="caution">
    <text evidence="2">The sequence shown here is derived from an EMBL/GenBank/DDBJ whole genome shotgun (WGS) entry which is preliminary data.</text>
</comment>
<keyword evidence="2" id="KW-0328">Glycosyltransferase</keyword>
<feature type="domain" description="Glycosyltransferase 2-like" evidence="1">
    <location>
        <begin position="4"/>
        <end position="159"/>
    </location>
</feature>
<protein>
    <submittedName>
        <fullName evidence="2">UDP-Glc:alpha-D-GlcNAc-diphosphoundecaprenol beta-1,3-glucosyltransferase WfgD</fullName>
        <ecNumber evidence="2">2.4.1.305</ecNumber>
    </submittedName>
</protein>
<evidence type="ECO:0000259" key="1">
    <source>
        <dbReference type="Pfam" id="PF00535"/>
    </source>
</evidence>
<evidence type="ECO:0000313" key="3">
    <source>
        <dbReference type="Proteomes" id="UP000094769"/>
    </source>
</evidence>
<gene>
    <name evidence="2" type="primary">wfgD</name>
    <name evidence="2" type="ORF">CODIS_15170</name>
</gene>
<dbReference type="GO" id="GO:0016757">
    <property type="term" value="F:glycosyltransferase activity"/>
    <property type="evidence" value="ECO:0007669"/>
    <property type="project" value="UniProtKB-KW"/>
</dbReference>
<sequence>MSVSVIIPTYNRAHTLPRAIDSVLSQTRPPLEIIVVDDGSDDDTARLMTDRYSQCDYQYQSNQGVSSARNLGIKKARGEWIALLDSDDRWLPDKLQLQLESLTDSPHYRLCHSNELWIRKGVRVNQLRKHEKSGGMIFQRCLPLCVISPSSAILHRTLFDDFGLFDTELPACEDYDLWLRICATEEVLFIDKPLIEKYGGHADQLSQRHWGMDRFRVHALIKLLENSRLDRNDRIAAVNTLVKKSGILAQGAEKRGQYERAEYYRAIQRRYTME</sequence>
<accession>A0A7Z1AFM8</accession>
<name>A0A7Z1AFM8_9GAMM</name>
<proteinExistence type="predicted"/>
<dbReference type="SUPFAM" id="SSF53448">
    <property type="entry name" value="Nucleotide-diphospho-sugar transferases"/>
    <property type="match status" value="1"/>
</dbReference>
<dbReference type="InterPro" id="IPR001173">
    <property type="entry name" value="Glyco_trans_2-like"/>
</dbReference>
<organism evidence="2 3">
    <name type="scientific">Candidatus Thiodiazotropha endolucinida</name>
    <dbReference type="NCBI Taxonomy" id="1655433"/>
    <lineage>
        <taxon>Bacteria</taxon>
        <taxon>Pseudomonadati</taxon>
        <taxon>Pseudomonadota</taxon>
        <taxon>Gammaproteobacteria</taxon>
        <taxon>Chromatiales</taxon>
        <taxon>Sedimenticolaceae</taxon>
        <taxon>Candidatus Thiodiazotropha</taxon>
    </lineage>
</organism>
<dbReference type="PANTHER" id="PTHR43685:SF2">
    <property type="entry name" value="GLYCOSYLTRANSFERASE 2-LIKE DOMAIN-CONTAINING PROTEIN"/>
    <property type="match status" value="1"/>
</dbReference>
<keyword evidence="3" id="KW-1185">Reference proteome</keyword>
<dbReference type="AlphaFoldDB" id="A0A7Z1AFM8"/>
<dbReference type="PANTHER" id="PTHR43685">
    <property type="entry name" value="GLYCOSYLTRANSFERASE"/>
    <property type="match status" value="1"/>
</dbReference>
<dbReference type="OrthoDB" id="9805612at2"/>
<dbReference type="Pfam" id="PF00535">
    <property type="entry name" value="Glycos_transf_2"/>
    <property type="match status" value="1"/>
</dbReference>
<keyword evidence="2" id="KW-0808">Transferase</keyword>
<dbReference type="CDD" id="cd00761">
    <property type="entry name" value="Glyco_tranf_GTA_type"/>
    <property type="match status" value="1"/>
</dbReference>
<dbReference type="InterPro" id="IPR050834">
    <property type="entry name" value="Glycosyltransf_2"/>
</dbReference>
<dbReference type="Gene3D" id="3.90.550.10">
    <property type="entry name" value="Spore Coat Polysaccharide Biosynthesis Protein SpsA, Chain A"/>
    <property type="match status" value="1"/>
</dbReference>
<dbReference type="Proteomes" id="UP000094769">
    <property type="component" value="Unassembled WGS sequence"/>
</dbReference>
<dbReference type="RefSeq" id="WP_069123089.1">
    <property type="nucleotide sequence ID" value="NZ_MARB01000007.1"/>
</dbReference>